<dbReference type="InterPro" id="IPR009000">
    <property type="entry name" value="Transl_B-barrel_sf"/>
</dbReference>
<sequence>MIASLVSADMNRAQELAGSIAKLNDKGHLLMYYKRLSEEKLLSIIVPTEYPATIINAAISMSLADIGVVVTGYEMDWRDGELLTLVDASSSQLGLAAADSKESIEKLVNSSGLRLSTLSTSDFAVSLLTHGEKLSSHDEGYVFIDRAFLVKGVGPVILGYTKMNVYVHDKLYAVPINKQIEIKSIEVLDEEMDSVGPGVRIGFAVKGAEVDELKEVYALVPDLSKTVNKLTLRVKAYPWTEVPSSGTLHVVGGGTAVMANIDRYDNGSIELSLSKPLPLLDKYLLVNVNAKQKRSRVLGYLFPG</sequence>
<evidence type="ECO:0000313" key="2">
    <source>
        <dbReference type="Proteomes" id="UP000000346"/>
    </source>
</evidence>
<keyword evidence="1" id="KW-0648">Protein biosynthesis</keyword>
<dbReference type="GO" id="GO:0003746">
    <property type="term" value="F:translation elongation factor activity"/>
    <property type="evidence" value="ECO:0007669"/>
    <property type="project" value="UniProtKB-KW"/>
</dbReference>
<keyword evidence="1" id="KW-0251">Elongation factor</keyword>
<dbReference type="Gene3D" id="2.40.30.10">
    <property type="entry name" value="Translation factors"/>
    <property type="match status" value="1"/>
</dbReference>
<gene>
    <name evidence="1" type="ordered locus">ASAC_1020</name>
</gene>
<accession>D9Q287</accession>
<dbReference type="KEGG" id="asc:ASAC_1020"/>
<dbReference type="eggNOG" id="arCOG01564">
    <property type="taxonomic scope" value="Archaea"/>
</dbReference>
<keyword evidence="2" id="KW-1185">Reference proteome</keyword>
<dbReference type="Proteomes" id="UP000000346">
    <property type="component" value="Chromosome"/>
</dbReference>
<dbReference type="SUPFAM" id="SSF50447">
    <property type="entry name" value="Translation proteins"/>
    <property type="match status" value="1"/>
</dbReference>
<dbReference type="AlphaFoldDB" id="D9Q287"/>
<reference evidence="1 2" key="1">
    <citation type="journal article" date="2010" name="Appl. Environ. Microbiol.">
        <title>The genome sequence of the crenarchaeon Acidilobus saccharovorans supports a new order, Acidilobales, and suggests an important ecological role in terrestrial acidic hot springs.</title>
        <authorList>
            <person name="Mardanov A.V."/>
            <person name="Svetlitchnyi V.A."/>
            <person name="Beletsky A.V."/>
            <person name="Prokofeva M.I."/>
            <person name="Bonch-Osmolovskaya E.A."/>
            <person name="Ravin N.V."/>
            <person name="Skryabin K.G."/>
        </authorList>
    </citation>
    <scope>NUCLEOTIDE SEQUENCE [LARGE SCALE GENOMIC DNA]</scope>
    <source>
        <strain evidence="2">DSM 16705 / JCM 18335 / VKM B-2471 / 345-15</strain>
    </source>
</reference>
<evidence type="ECO:0000313" key="1">
    <source>
        <dbReference type="EMBL" id="ADL19425.1"/>
    </source>
</evidence>
<proteinExistence type="predicted"/>
<dbReference type="InParanoid" id="D9Q287"/>
<name>D9Q287_ACIS3</name>
<protein>
    <submittedName>
        <fullName evidence="1">Selenocysteine-specific translation elongation factor-like protein</fullName>
    </submittedName>
</protein>
<dbReference type="HOGENOM" id="CLU_913990_0_0_2"/>
<organism evidence="1 2">
    <name type="scientific">Acidilobus saccharovorans (strain DSM 16705 / JCM 18335 / VKM B-2471 / 345-15)</name>
    <dbReference type="NCBI Taxonomy" id="666510"/>
    <lineage>
        <taxon>Archaea</taxon>
        <taxon>Thermoproteota</taxon>
        <taxon>Thermoprotei</taxon>
        <taxon>Acidilobales</taxon>
        <taxon>Acidilobaceae</taxon>
        <taxon>Acidilobus</taxon>
    </lineage>
</organism>
<dbReference type="STRING" id="666510.ASAC_1020"/>
<dbReference type="EMBL" id="CP001742">
    <property type="protein sequence ID" value="ADL19425.1"/>
    <property type="molecule type" value="Genomic_DNA"/>
</dbReference>